<sequence>MKVYLGDEPVELTGKRPKNGFKWKEDFQFAPVLNTNSKFPNLRIRKGIFLISTLPNVKSFACSTQVLELEEEIIKRKISAKIIHLASDGITSWEEIKKLHPHLKAHGYSLKNCNEKEINTLKTMLGIGVIGSHRLAHGLFAIQDGILISSLIPKQQYGVPDIKKFLNQLQDKKKLR</sequence>
<organism evidence="1 2">
    <name type="scientific">Leptospira noumeaensis</name>
    <dbReference type="NCBI Taxonomy" id="2484964"/>
    <lineage>
        <taxon>Bacteria</taxon>
        <taxon>Pseudomonadati</taxon>
        <taxon>Spirochaetota</taxon>
        <taxon>Spirochaetia</taxon>
        <taxon>Leptospirales</taxon>
        <taxon>Leptospiraceae</taxon>
        <taxon>Leptospira</taxon>
    </lineage>
</organism>
<dbReference type="EMBL" id="RQFK01000011">
    <property type="protein sequence ID" value="TGK87123.1"/>
    <property type="molecule type" value="Genomic_DNA"/>
</dbReference>
<evidence type="ECO:0000313" key="1">
    <source>
        <dbReference type="EMBL" id="TGK87123.1"/>
    </source>
</evidence>
<gene>
    <name evidence="1" type="ORF">EHQ24_05900</name>
</gene>
<reference evidence="1" key="1">
    <citation type="journal article" date="2019" name="PLoS Negl. Trop. Dis.">
        <title>Revisiting the worldwide diversity of Leptospira species in the environment.</title>
        <authorList>
            <person name="Vincent A.T."/>
            <person name="Schiettekatte O."/>
            <person name="Bourhy P."/>
            <person name="Veyrier F.J."/>
            <person name="Picardeau M."/>
        </authorList>
    </citation>
    <scope>NUCLEOTIDE SEQUENCE [LARGE SCALE GENOMIC DNA]</scope>
    <source>
        <strain evidence="1">201800287</strain>
    </source>
</reference>
<comment type="caution">
    <text evidence="1">The sequence shown here is derived from an EMBL/GenBank/DDBJ whole genome shotgun (WGS) entry which is preliminary data.</text>
</comment>
<dbReference type="Proteomes" id="UP000298009">
    <property type="component" value="Unassembled WGS sequence"/>
</dbReference>
<accession>A0A4R9IFR4</accession>
<dbReference type="OrthoDB" id="335140at2"/>
<keyword evidence="2" id="KW-1185">Reference proteome</keyword>
<dbReference type="AlphaFoldDB" id="A0A4R9IFR4"/>
<name>A0A4R9IFR4_9LEPT</name>
<dbReference type="RefSeq" id="WP_135600717.1">
    <property type="nucleotide sequence ID" value="NZ_RQFK01000011.1"/>
</dbReference>
<protein>
    <recommendedName>
        <fullName evidence="3">Peroxiredoxin</fullName>
    </recommendedName>
</protein>
<proteinExistence type="predicted"/>
<evidence type="ECO:0008006" key="3">
    <source>
        <dbReference type="Google" id="ProtNLM"/>
    </source>
</evidence>
<evidence type="ECO:0000313" key="2">
    <source>
        <dbReference type="Proteomes" id="UP000298009"/>
    </source>
</evidence>